<dbReference type="AlphaFoldDB" id="W2IIL5"/>
<reference evidence="1" key="1">
    <citation type="submission" date="2013-11" db="EMBL/GenBank/DDBJ databases">
        <title>The Genome Sequence of Phytophthora parasitica CJ05E6.</title>
        <authorList>
            <consortium name="The Broad Institute Genomics Platform"/>
            <person name="Russ C."/>
            <person name="Tyler B."/>
            <person name="Panabieres F."/>
            <person name="Shan W."/>
            <person name="Tripathy S."/>
            <person name="Grunwald N."/>
            <person name="Machado M."/>
            <person name="Johnson C.S."/>
            <person name="Arredondo F."/>
            <person name="Hong C."/>
            <person name="Coffey M."/>
            <person name="Young S.K."/>
            <person name="Zeng Q."/>
            <person name="Gargeya S."/>
            <person name="Fitzgerald M."/>
            <person name="Abouelleil A."/>
            <person name="Alvarado L."/>
            <person name="Chapman S.B."/>
            <person name="Gainer-Dewar J."/>
            <person name="Goldberg J."/>
            <person name="Griggs A."/>
            <person name="Gujja S."/>
            <person name="Hansen M."/>
            <person name="Howarth C."/>
            <person name="Imamovic A."/>
            <person name="Ireland A."/>
            <person name="Larimer J."/>
            <person name="McCowan C."/>
            <person name="Murphy C."/>
            <person name="Pearson M."/>
            <person name="Poon T.W."/>
            <person name="Priest M."/>
            <person name="Roberts A."/>
            <person name="Saif S."/>
            <person name="Shea T."/>
            <person name="Sykes S."/>
            <person name="Wortman J."/>
            <person name="Nusbaum C."/>
            <person name="Birren B."/>
        </authorList>
    </citation>
    <scope>NUCLEOTIDE SEQUENCE [LARGE SCALE GENOMIC DNA]</scope>
    <source>
        <strain evidence="1">CJ05E6</strain>
    </source>
</reference>
<evidence type="ECO:0000313" key="1">
    <source>
        <dbReference type="EMBL" id="ETL33188.1"/>
    </source>
</evidence>
<dbReference type="EMBL" id="KI674581">
    <property type="protein sequence ID" value="ETL33188.1"/>
    <property type="molecule type" value="Genomic_DNA"/>
</dbReference>
<name>W2IIL5_PHYNI</name>
<protein>
    <submittedName>
        <fullName evidence="1">Uncharacterized protein</fullName>
    </submittedName>
</protein>
<sequence length="68" mass="6855">MSGGGAVRGGKIKVKLVSSGRWASHSAETVDLVRAEIAPISVTAEEATDGVRTYVGSAICTSRVPPGG</sequence>
<gene>
    <name evidence="1" type="ORF">L916_14304</name>
</gene>
<accession>W2IIL5</accession>
<organism evidence="1">
    <name type="scientific">Phytophthora nicotianae</name>
    <name type="common">Potato buckeye rot agent</name>
    <name type="synonym">Phytophthora parasitica</name>
    <dbReference type="NCBI Taxonomy" id="4792"/>
    <lineage>
        <taxon>Eukaryota</taxon>
        <taxon>Sar</taxon>
        <taxon>Stramenopiles</taxon>
        <taxon>Oomycota</taxon>
        <taxon>Peronosporomycetes</taxon>
        <taxon>Peronosporales</taxon>
        <taxon>Peronosporaceae</taxon>
        <taxon>Phytophthora</taxon>
    </lineage>
</organism>
<dbReference type="Proteomes" id="UP000053864">
    <property type="component" value="Unassembled WGS sequence"/>
</dbReference>
<proteinExistence type="predicted"/>